<accession>A0ABP9V804</accession>
<dbReference type="EMBL" id="BAABRN010000009">
    <property type="protein sequence ID" value="GAA5501394.1"/>
    <property type="molecule type" value="Genomic_DNA"/>
</dbReference>
<reference evidence="7 8" key="1">
    <citation type="submission" date="2024-02" db="EMBL/GenBank/DDBJ databases">
        <title>Deinococcus xinjiangensis NBRC 107630.</title>
        <authorList>
            <person name="Ichikawa N."/>
            <person name="Katano-Makiyama Y."/>
            <person name="Hidaka K."/>
        </authorList>
    </citation>
    <scope>NUCLEOTIDE SEQUENCE [LARGE SCALE GENOMIC DNA]</scope>
    <source>
        <strain evidence="7 8">NBRC 107630</strain>
    </source>
</reference>
<evidence type="ECO:0000256" key="5">
    <source>
        <dbReference type="SAM" id="SignalP"/>
    </source>
</evidence>
<keyword evidence="3 4" id="KW-0408">Iron</keyword>
<protein>
    <recommendedName>
        <fullName evidence="6">Cytochrome c domain-containing protein</fullName>
    </recommendedName>
</protein>
<evidence type="ECO:0000313" key="8">
    <source>
        <dbReference type="Proteomes" id="UP001458946"/>
    </source>
</evidence>
<keyword evidence="2 4" id="KW-0479">Metal-binding</keyword>
<feature type="domain" description="Cytochrome c" evidence="6">
    <location>
        <begin position="28"/>
        <end position="106"/>
    </location>
</feature>
<dbReference type="PROSITE" id="PS51007">
    <property type="entry name" value="CYTC"/>
    <property type="match status" value="1"/>
</dbReference>
<evidence type="ECO:0000259" key="6">
    <source>
        <dbReference type="PROSITE" id="PS51007"/>
    </source>
</evidence>
<feature type="chain" id="PRO_5045786617" description="Cytochrome c domain-containing protein" evidence="5">
    <location>
        <begin position="20"/>
        <end position="130"/>
    </location>
</feature>
<dbReference type="Gene3D" id="1.10.760.10">
    <property type="entry name" value="Cytochrome c-like domain"/>
    <property type="match status" value="1"/>
</dbReference>
<proteinExistence type="predicted"/>
<evidence type="ECO:0000256" key="2">
    <source>
        <dbReference type="ARBA" id="ARBA00022723"/>
    </source>
</evidence>
<gene>
    <name evidence="7" type="ORF">Dxin01_01126</name>
</gene>
<evidence type="ECO:0000256" key="4">
    <source>
        <dbReference type="PROSITE-ProRule" id="PRU00433"/>
    </source>
</evidence>
<dbReference type="InterPro" id="IPR009056">
    <property type="entry name" value="Cyt_c-like_dom"/>
</dbReference>
<organism evidence="7 8">
    <name type="scientific">Deinococcus xinjiangensis</name>
    <dbReference type="NCBI Taxonomy" id="457454"/>
    <lineage>
        <taxon>Bacteria</taxon>
        <taxon>Thermotogati</taxon>
        <taxon>Deinococcota</taxon>
        <taxon>Deinococci</taxon>
        <taxon>Deinococcales</taxon>
        <taxon>Deinococcaceae</taxon>
        <taxon>Deinococcus</taxon>
    </lineage>
</organism>
<evidence type="ECO:0000313" key="7">
    <source>
        <dbReference type="EMBL" id="GAA5501394.1"/>
    </source>
</evidence>
<dbReference type="Proteomes" id="UP001458946">
    <property type="component" value="Unassembled WGS sequence"/>
</dbReference>
<dbReference type="InterPro" id="IPR036909">
    <property type="entry name" value="Cyt_c-like_dom_sf"/>
</dbReference>
<comment type="caution">
    <text evidence="7">The sequence shown here is derived from an EMBL/GenBank/DDBJ whole genome shotgun (WGS) entry which is preliminary data.</text>
</comment>
<keyword evidence="8" id="KW-1185">Reference proteome</keyword>
<name>A0ABP9V804_9DEIO</name>
<sequence>MILRRLGAALLVPLGLALAQAPTDGLASQLKDGQTLYFLSCAMCHGDHLEGVSAPALSGPDFKLHYAGLHLLGLSDFIQTEMPLDRPASLSDAEVLAVMAYVLHQNGAKLPSDGLNAAQLDTVIHFEAQP</sequence>
<feature type="signal peptide" evidence="5">
    <location>
        <begin position="1"/>
        <end position="19"/>
    </location>
</feature>
<keyword evidence="5" id="KW-0732">Signal</keyword>
<dbReference type="Pfam" id="PF13442">
    <property type="entry name" value="Cytochrome_CBB3"/>
    <property type="match status" value="1"/>
</dbReference>
<keyword evidence="1 4" id="KW-0349">Heme</keyword>
<dbReference type="SUPFAM" id="SSF46626">
    <property type="entry name" value="Cytochrome c"/>
    <property type="match status" value="1"/>
</dbReference>
<evidence type="ECO:0000256" key="1">
    <source>
        <dbReference type="ARBA" id="ARBA00022617"/>
    </source>
</evidence>
<evidence type="ECO:0000256" key="3">
    <source>
        <dbReference type="ARBA" id="ARBA00023004"/>
    </source>
</evidence>